<keyword evidence="2" id="KW-0963">Cytoplasm</keyword>
<accession>A0A1Y2G069</accession>
<dbReference type="STRING" id="106004.A0A1Y2G069"/>
<dbReference type="Proteomes" id="UP000193467">
    <property type="component" value="Unassembled WGS sequence"/>
</dbReference>
<dbReference type="InterPro" id="IPR036322">
    <property type="entry name" value="WD40_repeat_dom_sf"/>
</dbReference>
<evidence type="ECO:0000256" key="5">
    <source>
        <dbReference type="ARBA" id="ARBA00038145"/>
    </source>
</evidence>
<keyword evidence="8" id="KW-1185">Reference proteome</keyword>
<keyword evidence="3 6" id="KW-0853">WD repeat</keyword>
<dbReference type="InterPro" id="IPR018391">
    <property type="entry name" value="PQQ_b-propeller_rpt"/>
</dbReference>
<dbReference type="InterPro" id="IPR015943">
    <property type="entry name" value="WD40/YVTN_repeat-like_dom_sf"/>
</dbReference>
<proteinExistence type="inferred from homology"/>
<dbReference type="AlphaFoldDB" id="A0A1Y2G069"/>
<evidence type="ECO:0000256" key="4">
    <source>
        <dbReference type="ARBA" id="ARBA00022737"/>
    </source>
</evidence>
<protein>
    <submittedName>
        <fullName evidence="7">WD40-repeat-containing domain protein</fullName>
    </submittedName>
</protein>
<dbReference type="SMART" id="SM00320">
    <property type="entry name" value="WD40"/>
    <property type="match status" value="6"/>
</dbReference>
<dbReference type="CDD" id="cd00200">
    <property type="entry name" value="WD40"/>
    <property type="match status" value="1"/>
</dbReference>
<dbReference type="PROSITE" id="PS50082">
    <property type="entry name" value="WD_REPEATS_2"/>
    <property type="match status" value="4"/>
</dbReference>
<dbReference type="SMART" id="SM00564">
    <property type="entry name" value="PQQ"/>
    <property type="match status" value="3"/>
</dbReference>
<feature type="repeat" description="WD" evidence="6">
    <location>
        <begin position="104"/>
        <end position="145"/>
    </location>
</feature>
<feature type="repeat" description="WD" evidence="6">
    <location>
        <begin position="272"/>
        <end position="306"/>
    </location>
</feature>
<gene>
    <name evidence="7" type="ORF">BCR35DRAFT_288338</name>
</gene>
<evidence type="ECO:0000256" key="1">
    <source>
        <dbReference type="ARBA" id="ARBA00004496"/>
    </source>
</evidence>
<feature type="repeat" description="WD" evidence="6">
    <location>
        <begin position="20"/>
        <end position="61"/>
    </location>
</feature>
<dbReference type="GO" id="GO:0071013">
    <property type="term" value="C:catalytic step 2 spliceosome"/>
    <property type="evidence" value="ECO:0007669"/>
    <property type="project" value="TreeGrafter"/>
</dbReference>
<organism evidence="7 8">
    <name type="scientific">Leucosporidium creatinivorum</name>
    <dbReference type="NCBI Taxonomy" id="106004"/>
    <lineage>
        <taxon>Eukaryota</taxon>
        <taxon>Fungi</taxon>
        <taxon>Dikarya</taxon>
        <taxon>Basidiomycota</taxon>
        <taxon>Pucciniomycotina</taxon>
        <taxon>Microbotryomycetes</taxon>
        <taxon>Leucosporidiales</taxon>
        <taxon>Leucosporidium</taxon>
    </lineage>
</organism>
<dbReference type="Gene3D" id="2.130.10.10">
    <property type="entry name" value="YVTN repeat-like/Quinoprotein amine dehydrogenase"/>
    <property type="match status" value="1"/>
</dbReference>
<dbReference type="InterPro" id="IPR019775">
    <property type="entry name" value="WD40_repeat_CS"/>
</dbReference>
<evidence type="ECO:0000256" key="2">
    <source>
        <dbReference type="ARBA" id="ARBA00022490"/>
    </source>
</evidence>
<keyword evidence="4" id="KW-0677">Repeat</keyword>
<dbReference type="Pfam" id="PF00400">
    <property type="entry name" value="WD40"/>
    <property type="match status" value="4"/>
</dbReference>
<dbReference type="PROSITE" id="PS50294">
    <property type="entry name" value="WD_REPEATS_REGION"/>
    <property type="match status" value="4"/>
</dbReference>
<comment type="similarity">
    <text evidence="5">Belongs to the WD repeat MORG1 family.</text>
</comment>
<dbReference type="FunCoup" id="A0A1Y2G069">
    <property type="interactions" value="130"/>
</dbReference>
<dbReference type="InterPro" id="IPR001680">
    <property type="entry name" value="WD40_rpt"/>
</dbReference>
<feature type="repeat" description="WD" evidence="6">
    <location>
        <begin position="62"/>
        <end position="103"/>
    </location>
</feature>
<evidence type="ECO:0000256" key="3">
    <source>
        <dbReference type="ARBA" id="ARBA00022574"/>
    </source>
</evidence>
<evidence type="ECO:0000256" key="6">
    <source>
        <dbReference type="PROSITE-ProRule" id="PRU00221"/>
    </source>
</evidence>
<dbReference type="PRINTS" id="PR00320">
    <property type="entry name" value="GPROTEINBRPT"/>
</dbReference>
<name>A0A1Y2G069_9BASI</name>
<dbReference type="OrthoDB" id="1068471at2759"/>
<dbReference type="InterPro" id="IPR051980">
    <property type="entry name" value="WD_repeat_MORG1"/>
</dbReference>
<comment type="caution">
    <text evidence="7">The sequence shown here is derived from an EMBL/GenBank/DDBJ whole genome shotgun (WGS) entry which is preliminary data.</text>
</comment>
<evidence type="ECO:0000313" key="7">
    <source>
        <dbReference type="EMBL" id="ORY89043.1"/>
    </source>
</evidence>
<sequence>MAPKSRTAPRAPPSHLLWTLASHKGPVHTAVYNTGSSYFLSGGQDRQIKLWNPKSGMEVKAYSGHGYEVLGLCCTPDNTKFASCGGDRSVFVWDVATGDSFRRFQGHMGKVNAVAFNSDASILASGSFDTTVRLWDMKSQQRMPLQILEEARDSVMSVAIRGHLIVTGSVDGYARTYDIRKGELRTDFFDQPVTSLNITADASLVLLTTLDSSIHALDLDSGRVLKSFKGHKNTSYRSAAAFGPGEGSVVMGDEDGKIWGWDTETGEKLGEFKAHDRAILWTSHHPKEQQMLTASSDGTVKVWGTR</sequence>
<dbReference type="GO" id="GO:0005737">
    <property type="term" value="C:cytoplasm"/>
    <property type="evidence" value="ECO:0007669"/>
    <property type="project" value="UniProtKB-SubCell"/>
</dbReference>
<dbReference type="InterPro" id="IPR020472">
    <property type="entry name" value="WD40_PAC1"/>
</dbReference>
<dbReference type="EMBL" id="MCGR01000007">
    <property type="protein sequence ID" value="ORY89043.1"/>
    <property type="molecule type" value="Genomic_DNA"/>
</dbReference>
<dbReference type="InParanoid" id="A0A1Y2G069"/>
<dbReference type="PROSITE" id="PS00678">
    <property type="entry name" value="WD_REPEATS_1"/>
    <property type="match status" value="1"/>
</dbReference>
<evidence type="ECO:0000313" key="8">
    <source>
        <dbReference type="Proteomes" id="UP000193467"/>
    </source>
</evidence>
<reference evidence="7 8" key="1">
    <citation type="submission" date="2016-07" db="EMBL/GenBank/DDBJ databases">
        <title>Pervasive Adenine N6-methylation of Active Genes in Fungi.</title>
        <authorList>
            <consortium name="DOE Joint Genome Institute"/>
            <person name="Mondo S.J."/>
            <person name="Dannebaum R.O."/>
            <person name="Kuo R.C."/>
            <person name="Labutti K."/>
            <person name="Haridas S."/>
            <person name="Kuo A."/>
            <person name="Salamov A."/>
            <person name="Ahrendt S.R."/>
            <person name="Lipzen A."/>
            <person name="Sullivan W."/>
            <person name="Andreopoulos W.B."/>
            <person name="Clum A."/>
            <person name="Lindquist E."/>
            <person name="Daum C."/>
            <person name="Ramamoorthy G.K."/>
            <person name="Gryganskyi A."/>
            <person name="Culley D."/>
            <person name="Magnuson J.K."/>
            <person name="James T.Y."/>
            <person name="O'Malley M.A."/>
            <person name="Stajich J.E."/>
            <person name="Spatafora J.W."/>
            <person name="Visel A."/>
            <person name="Grigoriev I.V."/>
        </authorList>
    </citation>
    <scope>NUCLEOTIDE SEQUENCE [LARGE SCALE GENOMIC DNA]</scope>
    <source>
        <strain evidence="7 8">62-1032</strain>
    </source>
</reference>
<dbReference type="GO" id="GO:0000398">
    <property type="term" value="P:mRNA splicing, via spliceosome"/>
    <property type="evidence" value="ECO:0007669"/>
    <property type="project" value="TreeGrafter"/>
</dbReference>
<dbReference type="PANTHER" id="PTHR22842:SF3">
    <property type="entry name" value="WD REPEAT DOMAIN-CONTAINING PROTEIN 83"/>
    <property type="match status" value="1"/>
</dbReference>
<dbReference type="SUPFAM" id="SSF50978">
    <property type="entry name" value="WD40 repeat-like"/>
    <property type="match status" value="1"/>
</dbReference>
<comment type="subcellular location">
    <subcellularLocation>
        <location evidence="1">Cytoplasm</location>
    </subcellularLocation>
</comment>
<dbReference type="PANTHER" id="PTHR22842">
    <property type="entry name" value="WD40 REPEAT PROTEIN"/>
    <property type="match status" value="1"/>
</dbReference>